<feature type="transmembrane region" description="Helical" evidence="1">
    <location>
        <begin position="149"/>
        <end position="167"/>
    </location>
</feature>
<gene>
    <name evidence="2" type="ORF">WMO43_07860</name>
</gene>
<dbReference type="Proteomes" id="UP001454489">
    <property type="component" value="Unassembled WGS sequence"/>
</dbReference>
<sequence>MEQQKGLTGSTLKIIAMVTMLIDHIGASILERGVMPKAADGSVMDAGVEAMKVYNRWKAVDMACRGIGRIAFPIFCFLLVEGFLHTGNWKKYFSRLFLFSLISEVPFDLAVFKSWYDFSSQNVFFTLWIALLVLAGMKYVSEKQEWSEALQLLAQIAVAAVGMGVAHLLHTDYGAFGVLAIAELYFLRKDRKRQVLCGCVLFLWEITAPLAFLPIYHYNGKRGINVKYIFYFFYPVHLLIFGLIIKFAF</sequence>
<organism evidence="2 3">
    <name type="scientific">Maccoyibacter intestinihominis</name>
    <dbReference type="NCBI Taxonomy" id="3133499"/>
    <lineage>
        <taxon>Bacteria</taxon>
        <taxon>Bacillati</taxon>
        <taxon>Bacillota</taxon>
        <taxon>Clostridia</taxon>
        <taxon>Lachnospirales</taxon>
        <taxon>Lachnospiraceae</taxon>
        <taxon>Maccoyibacter</taxon>
    </lineage>
</organism>
<keyword evidence="1" id="KW-0812">Transmembrane</keyword>
<evidence type="ECO:0000313" key="3">
    <source>
        <dbReference type="Proteomes" id="UP001454489"/>
    </source>
</evidence>
<feature type="transmembrane region" description="Helical" evidence="1">
    <location>
        <begin position="195"/>
        <end position="216"/>
    </location>
</feature>
<feature type="transmembrane region" description="Helical" evidence="1">
    <location>
        <begin position="66"/>
        <end position="84"/>
    </location>
</feature>
<dbReference type="InterPro" id="IPR008875">
    <property type="entry name" value="TraX"/>
</dbReference>
<evidence type="ECO:0000313" key="2">
    <source>
        <dbReference type="EMBL" id="MEQ2557782.1"/>
    </source>
</evidence>
<keyword evidence="3" id="KW-1185">Reference proteome</keyword>
<keyword evidence="1" id="KW-1133">Transmembrane helix</keyword>
<keyword evidence="1" id="KW-0472">Membrane</keyword>
<dbReference type="EMBL" id="JBBMEX010000007">
    <property type="protein sequence ID" value="MEQ2557782.1"/>
    <property type="molecule type" value="Genomic_DNA"/>
</dbReference>
<comment type="caution">
    <text evidence="2">The sequence shown here is derived from an EMBL/GenBank/DDBJ whole genome shotgun (WGS) entry which is preliminary data.</text>
</comment>
<proteinExistence type="predicted"/>
<dbReference type="RefSeq" id="WP_353530820.1">
    <property type="nucleotide sequence ID" value="NZ_JBBMEX010000007.1"/>
</dbReference>
<dbReference type="Pfam" id="PF05857">
    <property type="entry name" value="TraX"/>
    <property type="match status" value="1"/>
</dbReference>
<feature type="transmembrane region" description="Helical" evidence="1">
    <location>
        <begin position="228"/>
        <end position="248"/>
    </location>
</feature>
<reference evidence="2 3" key="1">
    <citation type="submission" date="2024-03" db="EMBL/GenBank/DDBJ databases">
        <title>Human intestinal bacterial collection.</title>
        <authorList>
            <person name="Pauvert C."/>
            <person name="Hitch T.C.A."/>
            <person name="Clavel T."/>
        </authorList>
    </citation>
    <scope>NUCLEOTIDE SEQUENCE [LARGE SCALE GENOMIC DNA]</scope>
    <source>
        <strain evidence="2 3">CLA-AA-H185</strain>
    </source>
</reference>
<evidence type="ECO:0000256" key="1">
    <source>
        <dbReference type="SAM" id="Phobius"/>
    </source>
</evidence>
<feature type="transmembrane region" description="Helical" evidence="1">
    <location>
        <begin position="122"/>
        <end position="140"/>
    </location>
</feature>
<accession>A0ABV1HFC3</accession>
<protein>
    <submittedName>
        <fullName evidence="2">TraX family protein</fullName>
    </submittedName>
</protein>
<name>A0ABV1HFC3_9FIRM</name>